<evidence type="ECO:0000256" key="7">
    <source>
        <dbReference type="ARBA" id="ARBA00022989"/>
    </source>
</evidence>
<organism evidence="10 11">
    <name type="scientific">Nosocomiicoccus ampullae</name>
    <dbReference type="NCBI Taxonomy" id="489910"/>
    <lineage>
        <taxon>Bacteria</taxon>
        <taxon>Bacillati</taxon>
        <taxon>Bacillota</taxon>
        <taxon>Bacilli</taxon>
        <taxon>Bacillales</taxon>
        <taxon>Staphylococcaceae</taxon>
        <taxon>Nosocomiicoccus</taxon>
    </lineage>
</organism>
<protein>
    <recommendedName>
        <fullName evidence="9">Branched-chain amino acid transport system carrier protein</fullName>
    </recommendedName>
</protein>
<evidence type="ECO:0000256" key="9">
    <source>
        <dbReference type="RuleBase" id="RU362122"/>
    </source>
</evidence>
<dbReference type="GO" id="GO:0015188">
    <property type="term" value="F:L-isoleucine transmembrane transporter activity"/>
    <property type="evidence" value="ECO:0007669"/>
    <property type="project" value="TreeGrafter"/>
</dbReference>
<comment type="caution">
    <text evidence="10">The sequence shown here is derived from an EMBL/GenBank/DDBJ whole genome shotgun (WGS) entry which is preliminary data.</text>
</comment>
<comment type="function">
    <text evidence="9">Component of the transport system for branched-chain amino acids.</text>
</comment>
<feature type="transmembrane region" description="Helical" evidence="9">
    <location>
        <begin position="193"/>
        <end position="212"/>
    </location>
</feature>
<feature type="transmembrane region" description="Helical" evidence="9">
    <location>
        <begin position="73"/>
        <end position="95"/>
    </location>
</feature>
<feature type="transmembrane region" description="Helical" evidence="9">
    <location>
        <begin position="411"/>
        <end position="435"/>
    </location>
</feature>
<feature type="transmembrane region" description="Helical" evidence="9">
    <location>
        <begin position="37"/>
        <end position="61"/>
    </location>
</feature>
<keyword evidence="8 9" id="KW-0472">Membrane</keyword>
<feature type="transmembrane region" description="Helical" evidence="9">
    <location>
        <begin position="224"/>
        <end position="248"/>
    </location>
</feature>
<accession>A0A9Q2CYD4</accession>
<dbReference type="Pfam" id="PF05525">
    <property type="entry name" value="Branch_AA_trans"/>
    <property type="match status" value="1"/>
</dbReference>
<dbReference type="InterPro" id="IPR004685">
    <property type="entry name" value="Brnchd-chn_aa_trnsp_Livcs"/>
</dbReference>
<dbReference type="GO" id="GO:0005304">
    <property type="term" value="F:L-valine transmembrane transporter activity"/>
    <property type="evidence" value="ECO:0007669"/>
    <property type="project" value="TreeGrafter"/>
</dbReference>
<dbReference type="NCBIfam" id="TIGR00796">
    <property type="entry name" value="livcs"/>
    <property type="match status" value="1"/>
</dbReference>
<dbReference type="GO" id="GO:0015820">
    <property type="term" value="P:L-leucine transport"/>
    <property type="evidence" value="ECO:0007669"/>
    <property type="project" value="TreeGrafter"/>
</dbReference>
<keyword evidence="7 9" id="KW-1133">Transmembrane helix</keyword>
<proteinExistence type="inferred from homology"/>
<keyword evidence="6 9" id="KW-0029">Amino-acid transport</keyword>
<feature type="transmembrane region" description="Helical" evidence="9">
    <location>
        <begin position="115"/>
        <end position="135"/>
    </location>
</feature>
<feature type="transmembrane region" description="Helical" evidence="9">
    <location>
        <begin position="147"/>
        <end position="167"/>
    </location>
</feature>
<feature type="transmembrane region" description="Helical" evidence="9">
    <location>
        <begin position="346"/>
        <end position="367"/>
    </location>
</feature>
<evidence type="ECO:0000256" key="1">
    <source>
        <dbReference type="ARBA" id="ARBA00004651"/>
    </source>
</evidence>
<name>A0A9Q2CYD4_9STAP</name>
<keyword evidence="11" id="KW-1185">Reference proteome</keyword>
<evidence type="ECO:0000256" key="4">
    <source>
        <dbReference type="ARBA" id="ARBA00022475"/>
    </source>
</evidence>
<comment type="subcellular location">
    <subcellularLocation>
        <location evidence="1 9">Cell membrane</location>
        <topology evidence="1 9">Multi-pass membrane protein</topology>
    </subcellularLocation>
</comment>
<dbReference type="PANTHER" id="PTHR30588:SF7">
    <property type="entry name" value="BRANCHED-CHAIN AMINO ACID CARRIER PROTEIN SAOUHSC_01411-RELATED"/>
    <property type="match status" value="1"/>
</dbReference>
<evidence type="ECO:0000256" key="3">
    <source>
        <dbReference type="ARBA" id="ARBA00022448"/>
    </source>
</evidence>
<keyword evidence="3 9" id="KW-0813">Transport</keyword>
<reference evidence="10 11" key="1">
    <citation type="submission" date="2020-08" db="EMBL/GenBank/DDBJ databases">
        <title>Genomic Encyclopedia of Type Strains, Phase IV (KMG-IV): sequencing the most valuable type-strain genomes for metagenomic binning, comparative biology and taxonomic classification.</title>
        <authorList>
            <person name="Goeker M."/>
        </authorList>
    </citation>
    <scope>NUCLEOTIDE SEQUENCE [LARGE SCALE GENOMIC DNA]</scope>
    <source>
        <strain evidence="10 11">DSM 19163</strain>
    </source>
</reference>
<evidence type="ECO:0000313" key="11">
    <source>
        <dbReference type="Proteomes" id="UP000579136"/>
    </source>
</evidence>
<keyword evidence="5 9" id="KW-0812">Transmembrane</keyword>
<dbReference type="EMBL" id="JACHHF010000001">
    <property type="protein sequence ID" value="MBB5175375.1"/>
    <property type="molecule type" value="Genomic_DNA"/>
</dbReference>
<feature type="transmembrane region" description="Helical" evidence="9">
    <location>
        <begin position="5"/>
        <end position="25"/>
    </location>
</feature>
<feature type="transmembrane region" description="Helical" evidence="9">
    <location>
        <begin position="372"/>
        <end position="391"/>
    </location>
</feature>
<feature type="transmembrane region" description="Helical" evidence="9">
    <location>
        <begin position="280"/>
        <end position="305"/>
    </location>
</feature>
<dbReference type="PANTHER" id="PTHR30588">
    <property type="entry name" value="BRANCHED-CHAIN AMINO ACID TRANSPORT SYSTEM 2 CARRIER PROTEIN"/>
    <property type="match status" value="1"/>
</dbReference>
<evidence type="ECO:0000313" key="10">
    <source>
        <dbReference type="EMBL" id="MBB5175375.1"/>
    </source>
</evidence>
<evidence type="ECO:0000256" key="6">
    <source>
        <dbReference type="ARBA" id="ARBA00022970"/>
    </source>
</evidence>
<dbReference type="Proteomes" id="UP000579136">
    <property type="component" value="Unassembled WGS sequence"/>
</dbReference>
<dbReference type="GO" id="GO:0005886">
    <property type="term" value="C:plasma membrane"/>
    <property type="evidence" value="ECO:0007669"/>
    <property type="project" value="UniProtKB-SubCell"/>
</dbReference>
<keyword evidence="4" id="KW-1003">Cell membrane</keyword>
<evidence type="ECO:0000256" key="8">
    <source>
        <dbReference type="ARBA" id="ARBA00023136"/>
    </source>
</evidence>
<evidence type="ECO:0000256" key="2">
    <source>
        <dbReference type="ARBA" id="ARBA00008540"/>
    </source>
</evidence>
<gene>
    <name evidence="10" type="ORF">HNQ45_000233</name>
</gene>
<dbReference type="RefSeq" id="WP_183672802.1">
    <property type="nucleotide sequence ID" value="NZ_CBCRYX010000003.1"/>
</dbReference>
<comment type="similarity">
    <text evidence="2 9">Belongs to the branched chain amino acid transporter family.</text>
</comment>
<dbReference type="GO" id="GO:0015818">
    <property type="term" value="P:isoleucine transport"/>
    <property type="evidence" value="ECO:0007669"/>
    <property type="project" value="TreeGrafter"/>
</dbReference>
<feature type="transmembrane region" description="Helical" evidence="9">
    <location>
        <begin position="317"/>
        <end position="340"/>
    </location>
</feature>
<dbReference type="GO" id="GO:0015190">
    <property type="term" value="F:L-leucine transmembrane transporter activity"/>
    <property type="evidence" value="ECO:0007669"/>
    <property type="project" value="TreeGrafter"/>
</dbReference>
<sequence length="445" mass="48165">MKLKYVFVVGFMLFAMFFGAGNLIFPPAIGHESGEHFWPGVIGFVLTGVGLPLIAVIAGAISKGGYDESLNHVSKWFSIAFMVAIFLTIGPFFAIPRTATTAYEMSILPYLSDTSTLSLLIFTVLYFLIVFLICLKPGYLVDTIGKSLTPILLITIVLLIIMGILNYSGLTPNETSGAFLEKSAFSVGFTEGYLTMDAIAAIVFSLIVINAIRGLGFSSKKDLLNGTIQSAVLAAVLLGVIYVALAWIGNRVGLPGEIAEGQNLGTFILTFVAEDVLGGFGVFVLATIVFLACLTTCVGLIVSVSEYFHELIPRVSYVAWVSIFVLISLVLANQGLSTIIQGSVPVLMILYPIAMTVVSLVIFTYFVPSPRLALQIPVYTVSIVSILAVIFRSDYFGISALEVLPLQILEYLPLFAAEFEWIPILIVGYIIGYVFGSKQPKIVYE</sequence>
<dbReference type="AlphaFoldDB" id="A0A9Q2CYD4"/>
<evidence type="ECO:0000256" key="5">
    <source>
        <dbReference type="ARBA" id="ARBA00022692"/>
    </source>
</evidence>